<dbReference type="Proteomes" id="UP000241848">
    <property type="component" value="Unassembled WGS sequence"/>
</dbReference>
<reference evidence="3 4" key="1">
    <citation type="journal article" date="2014" name="BMC Genomics">
        <title>Comparison of environmental and isolate Sulfobacillus genomes reveals diverse carbon, sulfur, nitrogen, and hydrogen metabolisms.</title>
        <authorList>
            <person name="Justice N.B."/>
            <person name="Norman A."/>
            <person name="Brown C.T."/>
            <person name="Singh A."/>
            <person name="Thomas B.C."/>
            <person name="Banfield J.F."/>
        </authorList>
    </citation>
    <scope>NUCLEOTIDE SEQUENCE [LARGE SCALE GENOMIC DNA]</scope>
    <source>
        <strain evidence="3">AMDSBA3</strain>
    </source>
</reference>
<dbReference type="InterPro" id="IPR019251">
    <property type="entry name" value="DUF2231_TM"/>
</dbReference>
<name>A0A2T2WD47_9FIRM</name>
<evidence type="ECO:0000256" key="1">
    <source>
        <dbReference type="SAM" id="Phobius"/>
    </source>
</evidence>
<proteinExistence type="predicted"/>
<feature type="transmembrane region" description="Helical" evidence="1">
    <location>
        <begin position="104"/>
        <end position="124"/>
    </location>
</feature>
<feature type="transmembrane region" description="Helical" evidence="1">
    <location>
        <begin position="64"/>
        <end position="84"/>
    </location>
</feature>
<organism evidence="3 4">
    <name type="scientific">Sulfobacillus acidophilus</name>
    <dbReference type="NCBI Taxonomy" id="53633"/>
    <lineage>
        <taxon>Bacteria</taxon>
        <taxon>Bacillati</taxon>
        <taxon>Bacillota</taxon>
        <taxon>Clostridia</taxon>
        <taxon>Eubacteriales</taxon>
        <taxon>Clostridiales Family XVII. Incertae Sedis</taxon>
        <taxon>Sulfobacillus</taxon>
    </lineage>
</organism>
<comment type="caution">
    <text evidence="3">The sequence shown here is derived from an EMBL/GenBank/DDBJ whole genome shotgun (WGS) entry which is preliminary data.</text>
</comment>
<gene>
    <name evidence="3" type="ORF">C7B45_16280</name>
</gene>
<feature type="domain" description="DUF2231" evidence="2">
    <location>
        <begin position="27"/>
        <end position="177"/>
    </location>
</feature>
<keyword evidence="1" id="KW-0812">Transmembrane</keyword>
<dbReference type="EMBL" id="PXYV01000082">
    <property type="protein sequence ID" value="PSR20153.1"/>
    <property type="molecule type" value="Genomic_DNA"/>
</dbReference>
<feature type="transmembrane region" description="Helical" evidence="1">
    <location>
        <begin position="29"/>
        <end position="52"/>
    </location>
</feature>
<evidence type="ECO:0000259" key="2">
    <source>
        <dbReference type="Pfam" id="PF09990"/>
    </source>
</evidence>
<feature type="transmembrane region" description="Helical" evidence="1">
    <location>
        <begin position="145"/>
        <end position="165"/>
    </location>
</feature>
<dbReference type="Pfam" id="PF09990">
    <property type="entry name" value="DUF2231"/>
    <property type="match status" value="1"/>
</dbReference>
<sequence length="193" mass="21310">MRIIFSLWASILHLWIQIGTPIFPPVIHPMLVHFPIVLLYGSVLTGLLGLLWRTPDRFFDRSSFWLLVLGLIAGIVASAAGVISEQFVKWTPTTIALLSAHQTYAVLTGLFTILALISRIIARYPRTSQSRRAWSLASTGRGRQTLLSMIFSIAAVVMITMGASLGGTMVYQYGVGIHGVSYHTPAWLSHHQP</sequence>
<protein>
    <recommendedName>
        <fullName evidence="2">DUF2231 domain-containing protein</fullName>
    </recommendedName>
</protein>
<keyword evidence="1" id="KW-0472">Membrane</keyword>
<accession>A0A2T2WD47</accession>
<evidence type="ECO:0000313" key="4">
    <source>
        <dbReference type="Proteomes" id="UP000241848"/>
    </source>
</evidence>
<evidence type="ECO:0000313" key="3">
    <source>
        <dbReference type="EMBL" id="PSR20153.1"/>
    </source>
</evidence>
<dbReference type="AlphaFoldDB" id="A0A2T2WD47"/>
<keyword evidence="1" id="KW-1133">Transmembrane helix</keyword>